<keyword evidence="2" id="KW-1185">Reference proteome</keyword>
<dbReference type="EMBL" id="JACVVK020000193">
    <property type="protein sequence ID" value="KAK7485552.1"/>
    <property type="molecule type" value="Genomic_DNA"/>
</dbReference>
<accession>A0ABD0KEZ1</accession>
<gene>
    <name evidence="1" type="ORF">BaRGS_00023240</name>
</gene>
<sequence>MQFKLIQQYGFACKRCVSYRGKWRSMSAQLNQQSEFCSSLGAATVTLLWRVSRSQDAVSTLLTGSKADEFLGLACSTVQSYLSAYCDDWPEEESSESCFILALCGTITKESKCRQPSEHLKLLQSVLADDSVTSRRCWTQWRKSLWRSWGSERNKQLKTLASELLVDLKAIHREQ</sequence>
<reference evidence="1 2" key="1">
    <citation type="journal article" date="2023" name="Sci. Data">
        <title>Genome assembly of the Korean intertidal mud-creeper Batillaria attramentaria.</title>
        <authorList>
            <person name="Patra A.K."/>
            <person name="Ho P.T."/>
            <person name="Jun S."/>
            <person name="Lee S.J."/>
            <person name="Kim Y."/>
            <person name="Won Y.J."/>
        </authorList>
    </citation>
    <scope>NUCLEOTIDE SEQUENCE [LARGE SCALE GENOMIC DNA]</scope>
    <source>
        <strain evidence="1">Wonlab-2016</strain>
    </source>
</reference>
<dbReference type="InterPro" id="IPR039584">
    <property type="entry name" value="HSF2BP"/>
</dbReference>
<evidence type="ECO:0000313" key="1">
    <source>
        <dbReference type="EMBL" id="KAK7485552.1"/>
    </source>
</evidence>
<dbReference type="AlphaFoldDB" id="A0ABD0KEZ1"/>
<comment type="caution">
    <text evidence="1">The sequence shown here is derived from an EMBL/GenBank/DDBJ whole genome shotgun (WGS) entry which is preliminary data.</text>
</comment>
<dbReference type="PANTHER" id="PTHR15434:SF2">
    <property type="entry name" value="HEAT SHOCK FACTOR 2-BINDING PROTEIN"/>
    <property type="match status" value="1"/>
</dbReference>
<protein>
    <submittedName>
        <fullName evidence="1">Uncharacterized protein</fullName>
    </submittedName>
</protein>
<organism evidence="1 2">
    <name type="scientific">Batillaria attramentaria</name>
    <dbReference type="NCBI Taxonomy" id="370345"/>
    <lineage>
        <taxon>Eukaryota</taxon>
        <taxon>Metazoa</taxon>
        <taxon>Spiralia</taxon>
        <taxon>Lophotrochozoa</taxon>
        <taxon>Mollusca</taxon>
        <taxon>Gastropoda</taxon>
        <taxon>Caenogastropoda</taxon>
        <taxon>Sorbeoconcha</taxon>
        <taxon>Cerithioidea</taxon>
        <taxon>Batillariidae</taxon>
        <taxon>Batillaria</taxon>
    </lineage>
</organism>
<evidence type="ECO:0000313" key="2">
    <source>
        <dbReference type="Proteomes" id="UP001519460"/>
    </source>
</evidence>
<dbReference type="Proteomes" id="UP001519460">
    <property type="component" value="Unassembled WGS sequence"/>
</dbReference>
<name>A0ABD0KEZ1_9CAEN</name>
<dbReference type="PANTHER" id="PTHR15434">
    <property type="entry name" value="HEAT SHOCK FACTOR 2-BINDING PROTEIN"/>
    <property type="match status" value="1"/>
</dbReference>
<proteinExistence type="predicted"/>